<dbReference type="GO" id="GO:0004181">
    <property type="term" value="F:metallocarboxypeptidase activity"/>
    <property type="evidence" value="ECO:0007669"/>
    <property type="project" value="InterPro"/>
</dbReference>
<dbReference type="AlphaFoldDB" id="A0A1F6EMG2"/>
<evidence type="ECO:0000259" key="6">
    <source>
        <dbReference type="PROSITE" id="PS52035"/>
    </source>
</evidence>
<dbReference type="PROSITE" id="PS52035">
    <property type="entry name" value="PEPTIDASE_M14"/>
    <property type="match status" value="1"/>
</dbReference>
<keyword evidence="2" id="KW-0479">Metal-binding</keyword>
<evidence type="ECO:0000313" key="8">
    <source>
        <dbReference type="Proteomes" id="UP000178587"/>
    </source>
</evidence>
<comment type="cofactor">
    <cofactor evidence="1">
        <name>Zn(2+)</name>
        <dbReference type="ChEBI" id="CHEBI:29105"/>
    </cofactor>
</comment>
<accession>A0A1F6EMG2</accession>
<comment type="caution">
    <text evidence="7">The sequence shown here is derived from an EMBL/GenBank/DDBJ whole genome shotgun (WGS) entry which is preliminary data.</text>
</comment>
<dbReference type="InterPro" id="IPR000834">
    <property type="entry name" value="Peptidase_M14"/>
</dbReference>
<dbReference type="Pfam" id="PF24827">
    <property type="entry name" value="AstE_AspA_cat"/>
    <property type="match status" value="1"/>
</dbReference>
<proteinExistence type="inferred from homology"/>
<sequence>MARSYMNHARARIEDLKSYSSSISVQELGRVDDSFQELPLFMIVVDTKSIGRKQDVLLSGGVHGNEPAGVWALLNFIEQYLERYLEQFRFFAYPCVNPSGYVRNKRTNLLGIDLNRDFTLRPVSLENQLVVNSLLDGPKNYAVTIDLHECDYELEGAGEEFRKAGFTKSDNPRGFWLWELQDDHSKRVGAKIIQEVSGAGIPVATQPTIFGEVNSGGVISYPEGCMSPIYSSAASFDVFLHKNYTDHAFTMETISNWDMGQRVQAHILAITTILDEYAKRQ</sequence>
<dbReference type="Proteomes" id="UP000178587">
    <property type="component" value="Unassembled WGS sequence"/>
</dbReference>
<reference evidence="7 8" key="1">
    <citation type="journal article" date="2016" name="Nat. Commun.">
        <title>Thousands of microbial genomes shed light on interconnected biogeochemical processes in an aquifer system.</title>
        <authorList>
            <person name="Anantharaman K."/>
            <person name="Brown C.T."/>
            <person name="Hug L.A."/>
            <person name="Sharon I."/>
            <person name="Castelle C.J."/>
            <person name="Probst A.J."/>
            <person name="Thomas B.C."/>
            <person name="Singh A."/>
            <person name="Wilkins M.J."/>
            <person name="Karaoz U."/>
            <person name="Brodie E.L."/>
            <person name="Williams K.H."/>
            <person name="Hubbard S.S."/>
            <person name="Banfield J.F."/>
        </authorList>
    </citation>
    <scope>NUCLEOTIDE SEQUENCE [LARGE SCALE GENOMIC DNA]</scope>
</reference>
<evidence type="ECO:0000313" key="7">
    <source>
        <dbReference type="EMBL" id="OGG74820.1"/>
    </source>
</evidence>
<evidence type="ECO:0000256" key="1">
    <source>
        <dbReference type="ARBA" id="ARBA00001947"/>
    </source>
</evidence>
<comment type="similarity">
    <text evidence="5">Belongs to the peptidase M14 family.</text>
</comment>
<evidence type="ECO:0000256" key="5">
    <source>
        <dbReference type="PROSITE-ProRule" id="PRU01379"/>
    </source>
</evidence>
<protein>
    <recommendedName>
        <fullName evidence="6">Peptidase M14 domain-containing protein</fullName>
    </recommendedName>
</protein>
<dbReference type="InterPro" id="IPR055438">
    <property type="entry name" value="AstE_AspA_cat"/>
</dbReference>
<keyword evidence="4" id="KW-0862">Zinc</keyword>
<dbReference type="STRING" id="1798507.A3A34_00315"/>
<dbReference type="SUPFAM" id="SSF53187">
    <property type="entry name" value="Zn-dependent exopeptidases"/>
    <property type="match status" value="1"/>
</dbReference>
<organism evidence="7 8">
    <name type="scientific">Candidatus Kaiserbacteria bacterium RIFCSPLOWO2_01_FULL_50_24</name>
    <dbReference type="NCBI Taxonomy" id="1798507"/>
    <lineage>
        <taxon>Bacteria</taxon>
        <taxon>Candidatus Kaiseribacteriota</taxon>
    </lineage>
</organism>
<dbReference type="CDD" id="cd06231">
    <property type="entry name" value="M14_REP34-like"/>
    <property type="match status" value="1"/>
</dbReference>
<feature type="domain" description="Peptidase M14" evidence="6">
    <location>
        <begin position="4"/>
        <end position="277"/>
    </location>
</feature>
<evidence type="ECO:0000256" key="3">
    <source>
        <dbReference type="ARBA" id="ARBA00022801"/>
    </source>
</evidence>
<evidence type="ECO:0000256" key="2">
    <source>
        <dbReference type="ARBA" id="ARBA00022723"/>
    </source>
</evidence>
<dbReference type="EMBL" id="MFLU01000015">
    <property type="protein sequence ID" value="OGG74820.1"/>
    <property type="molecule type" value="Genomic_DNA"/>
</dbReference>
<feature type="active site" description="Proton donor/acceptor" evidence="5">
    <location>
        <position position="252"/>
    </location>
</feature>
<gene>
    <name evidence="7" type="ORF">A3A34_00315</name>
</gene>
<evidence type="ECO:0000256" key="4">
    <source>
        <dbReference type="ARBA" id="ARBA00022833"/>
    </source>
</evidence>
<dbReference type="GO" id="GO:0008270">
    <property type="term" value="F:zinc ion binding"/>
    <property type="evidence" value="ECO:0007669"/>
    <property type="project" value="InterPro"/>
</dbReference>
<name>A0A1F6EMG2_9BACT</name>
<dbReference type="GO" id="GO:0016788">
    <property type="term" value="F:hydrolase activity, acting on ester bonds"/>
    <property type="evidence" value="ECO:0007669"/>
    <property type="project" value="InterPro"/>
</dbReference>
<dbReference type="GO" id="GO:0006508">
    <property type="term" value="P:proteolysis"/>
    <property type="evidence" value="ECO:0007669"/>
    <property type="project" value="InterPro"/>
</dbReference>
<keyword evidence="3" id="KW-0378">Hydrolase</keyword>
<dbReference type="Gene3D" id="3.40.630.10">
    <property type="entry name" value="Zn peptidases"/>
    <property type="match status" value="1"/>
</dbReference>